<dbReference type="GO" id="GO:0005730">
    <property type="term" value="C:nucleolus"/>
    <property type="evidence" value="ECO:0007669"/>
    <property type="project" value="UniProtKB-SubCell"/>
</dbReference>
<comment type="subcellular location">
    <subcellularLocation>
        <location evidence="1">Nucleus</location>
        <location evidence="1">Nucleolus</location>
    </subcellularLocation>
</comment>
<feature type="compositionally biased region" description="Basic and acidic residues" evidence="5">
    <location>
        <begin position="1"/>
        <end position="15"/>
    </location>
</feature>
<feature type="compositionally biased region" description="Acidic residues" evidence="5">
    <location>
        <begin position="599"/>
        <end position="608"/>
    </location>
</feature>
<dbReference type="InterPro" id="IPR056750">
    <property type="entry name" value="RRM_ESF1"/>
</dbReference>
<dbReference type="PANTHER" id="PTHR12202">
    <property type="entry name" value="ESF1 HOMOLOG"/>
    <property type="match status" value="1"/>
</dbReference>
<gene>
    <name evidence="8" type="ORF">FIBSPDRAFT_831239</name>
</gene>
<evidence type="ECO:0000313" key="8">
    <source>
        <dbReference type="EMBL" id="KZP16776.1"/>
    </source>
</evidence>
<keyword evidence="9" id="KW-1185">Reference proteome</keyword>
<feature type="compositionally biased region" description="Basic and acidic residues" evidence="5">
    <location>
        <begin position="468"/>
        <end position="485"/>
    </location>
</feature>
<feature type="domain" description="NUC153" evidence="6">
    <location>
        <begin position="613"/>
        <end position="640"/>
    </location>
</feature>
<feature type="region of interest" description="Disordered" evidence="5">
    <location>
        <begin position="648"/>
        <end position="699"/>
    </location>
</feature>
<protein>
    <submittedName>
        <fullName evidence="8">Uncharacterized protein</fullName>
    </submittedName>
</protein>
<feature type="region of interest" description="Disordered" evidence="5">
    <location>
        <begin position="37"/>
        <end position="120"/>
    </location>
</feature>
<feature type="region of interest" description="Disordered" evidence="5">
    <location>
        <begin position="1"/>
        <end position="23"/>
    </location>
</feature>
<evidence type="ECO:0000256" key="3">
    <source>
        <dbReference type="ARBA" id="ARBA00023054"/>
    </source>
</evidence>
<dbReference type="InterPro" id="IPR012580">
    <property type="entry name" value="NUC153"/>
</dbReference>
<sequence>MSDPRFARLKTDPRFRRQKTQQTKIVVDERFKDVFEDKKTKKGKGQVDKYGRKVSESHDRDNLKKFYRLETEDGDDEAGPSAAPDYARGEVLLESSDEEDEDSDDSEPVTLGRDHSQPILISRGDEDAEIDLDEGAFAELDAQAATYGSELPEDQDSDGQVERTCRIAVVNLDWDHVRAIHLYKVFSSLVSSTAPSTKVAIHPDRERSMRNASSTVARGRVLDVRVYPSAFGEERMAKEEREGPPVDVFKKRQAITDEDEVNETNVYEYGGADDYDEDALRTYQLERLRYYYAIVTCDTVEAASHIYSELEGTELERSANVFDLSFVPDGMTFDAECRDEASGDPATNYKSVDFVTDALRHSRVKLTWDGDDPERTQLTRRALTKKEIDEADFKAYIASSSSGSEGETEAEKPKTKKKGKKAASRDKLRALLLGGGDDDELPEGWARGDEDDSRDVDMEITFTPGLTESKDNKDETTLEKYERKMREKRKKRKGELKEKVTPNDEAATDDFFDVGSEDEGGDEDVAHVTKGQRVGGKKTRMPPNSAEVRHESTAEELALIAASDNPNSEPKHFDLKAIMKAEKSAKRKGKKGKKKGDNDESEIQEDFSIDVKDNRFKSLHEDHTFAIDPSNPQFKKTKSMAALLDERAKIQNAKHGQDGTVLAARKSGQAERSLSSLVESVKRKSASTEQQGMGKRRKL</sequence>
<feature type="region of interest" description="Disordered" evidence="5">
    <location>
        <begin position="397"/>
        <end position="552"/>
    </location>
</feature>
<dbReference type="GO" id="GO:0006364">
    <property type="term" value="P:rRNA processing"/>
    <property type="evidence" value="ECO:0007669"/>
    <property type="project" value="InterPro"/>
</dbReference>
<keyword evidence="4" id="KW-0539">Nucleus</keyword>
<dbReference type="Proteomes" id="UP000076532">
    <property type="component" value="Unassembled WGS sequence"/>
</dbReference>
<name>A0A166FGA1_9AGAM</name>
<evidence type="ECO:0000256" key="2">
    <source>
        <dbReference type="ARBA" id="ARBA00009087"/>
    </source>
</evidence>
<dbReference type="Pfam" id="PF25121">
    <property type="entry name" value="RRM_ESF1"/>
    <property type="match status" value="1"/>
</dbReference>
<evidence type="ECO:0000256" key="1">
    <source>
        <dbReference type="ARBA" id="ARBA00004604"/>
    </source>
</evidence>
<feature type="compositionally biased region" description="Basic residues" evidence="5">
    <location>
        <begin position="585"/>
        <end position="594"/>
    </location>
</feature>
<feature type="region of interest" description="Disordered" evidence="5">
    <location>
        <begin position="580"/>
        <end position="608"/>
    </location>
</feature>
<dbReference type="Pfam" id="PF08159">
    <property type="entry name" value="NUC153"/>
    <property type="match status" value="1"/>
</dbReference>
<dbReference type="PANTHER" id="PTHR12202:SF0">
    <property type="entry name" value="ESF1 HOMOLOG"/>
    <property type="match status" value="1"/>
</dbReference>
<feature type="compositionally biased region" description="Basic and acidic residues" evidence="5">
    <location>
        <begin position="37"/>
        <end position="71"/>
    </location>
</feature>
<evidence type="ECO:0000256" key="4">
    <source>
        <dbReference type="ARBA" id="ARBA00023242"/>
    </source>
</evidence>
<dbReference type="EMBL" id="KV417589">
    <property type="protein sequence ID" value="KZP16776.1"/>
    <property type="molecule type" value="Genomic_DNA"/>
</dbReference>
<evidence type="ECO:0000313" key="9">
    <source>
        <dbReference type="Proteomes" id="UP000076532"/>
    </source>
</evidence>
<feature type="compositionally biased region" description="Acidic residues" evidence="5">
    <location>
        <begin position="95"/>
        <end position="107"/>
    </location>
</feature>
<evidence type="ECO:0000259" key="7">
    <source>
        <dbReference type="Pfam" id="PF25121"/>
    </source>
</evidence>
<proteinExistence type="inferred from homology"/>
<keyword evidence="3" id="KW-0175">Coiled coil</keyword>
<feature type="domain" description="ESF1 RRM" evidence="7">
    <location>
        <begin position="164"/>
        <end position="341"/>
    </location>
</feature>
<evidence type="ECO:0000256" key="5">
    <source>
        <dbReference type="SAM" id="MobiDB-lite"/>
    </source>
</evidence>
<comment type="similarity">
    <text evidence="2">Belongs to the ESF1 family.</text>
</comment>
<dbReference type="AlphaFoldDB" id="A0A166FGA1"/>
<accession>A0A166FGA1</accession>
<dbReference type="STRING" id="436010.A0A166FGA1"/>
<evidence type="ECO:0000259" key="6">
    <source>
        <dbReference type="Pfam" id="PF08159"/>
    </source>
</evidence>
<feature type="compositionally biased region" description="Acidic residues" evidence="5">
    <location>
        <begin position="506"/>
        <end position="523"/>
    </location>
</feature>
<dbReference type="GO" id="GO:0003723">
    <property type="term" value="F:RNA binding"/>
    <property type="evidence" value="ECO:0007669"/>
    <property type="project" value="TreeGrafter"/>
</dbReference>
<reference evidence="8 9" key="1">
    <citation type="journal article" date="2016" name="Mol. Biol. Evol.">
        <title>Comparative Genomics of Early-Diverging Mushroom-Forming Fungi Provides Insights into the Origins of Lignocellulose Decay Capabilities.</title>
        <authorList>
            <person name="Nagy L.G."/>
            <person name="Riley R."/>
            <person name="Tritt A."/>
            <person name="Adam C."/>
            <person name="Daum C."/>
            <person name="Floudas D."/>
            <person name="Sun H."/>
            <person name="Yadav J.S."/>
            <person name="Pangilinan J."/>
            <person name="Larsson K.H."/>
            <person name="Matsuura K."/>
            <person name="Barry K."/>
            <person name="Labutti K."/>
            <person name="Kuo R."/>
            <person name="Ohm R.A."/>
            <person name="Bhattacharya S.S."/>
            <person name="Shirouzu T."/>
            <person name="Yoshinaga Y."/>
            <person name="Martin F.M."/>
            <person name="Grigoriev I.V."/>
            <person name="Hibbett D.S."/>
        </authorList>
    </citation>
    <scope>NUCLEOTIDE SEQUENCE [LARGE SCALE GENOMIC DNA]</scope>
    <source>
        <strain evidence="8 9">CBS 109695</strain>
    </source>
</reference>
<dbReference type="OrthoDB" id="431825at2759"/>
<dbReference type="InterPro" id="IPR039754">
    <property type="entry name" value="Esf1"/>
</dbReference>
<organism evidence="8 9">
    <name type="scientific">Athelia psychrophila</name>
    <dbReference type="NCBI Taxonomy" id="1759441"/>
    <lineage>
        <taxon>Eukaryota</taxon>
        <taxon>Fungi</taxon>
        <taxon>Dikarya</taxon>
        <taxon>Basidiomycota</taxon>
        <taxon>Agaricomycotina</taxon>
        <taxon>Agaricomycetes</taxon>
        <taxon>Agaricomycetidae</taxon>
        <taxon>Atheliales</taxon>
        <taxon>Atheliaceae</taxon>
        <taxon>Athelia</taxon>
    </lineage>
</organism>